<dbReference type="RefSeq" id="WP_050047589.1">
    <property type="nucleotide sequence ID" value="NZ_CP008874.1"/>
</dbReference>
<dbReference type="Pfam" id="PF25938">
    <property type="entry name" value="DUF7981"/>
    <property type="match status" value="1"/>
</dbReference>
<feature type="domain" description="DUF7981" evidence="2">
    <location>
        <begin position="5"/>
        <end position="65"/>
    </location>
</feature>
<evidence type="ECO:0000256" key="1">
    <source>
        <dbReference type="SAM" id="Phobius"/>
    </source>
</evidence>
<keyword evidence="1" id="KW-0472">Membrane</keyword>
<dbReference type="AlphaFoldDB" id="A0A0F7P7R5"/>
<dbReference type="GeneID" id="26009609"/>
<keyword evidence="1" id="KW-1133">Transmembrane helix</keyword>
<dbReference type="KEGG" id="hsu:HLASF_0236"/>
<accession>A0A0F7P7R5</accession>
<reference evidence="4 5" key="3">
    <citation type="journal article" date="2016" name="Stand. Genomic Sci.">
        <title>Complete genome sequence of 'Halanaeroarchaeum sulfurireducens' M27-SA2, a sulfur-reducing and acetate-oxidizing haloarchaeon from the deep-sea hypersaline anoxic lake Medee.</title>
        <authorList>
            <person name="Messina E."/>
            <person name="Sorokin D.Y."/>
            <person name="Kublanov I.V."/>
            <person name="Toshchakov S."/>
            <person name="Lopatina A."/>
            <person name="Arcadi E."/>
            <person name="Smedile F."/>
            <person name="La Spada G."/>
            <person name="La Cono V."/>
            <person name="Yakimov M.M."/>
        </authorList>
    </citation>
    <scope>NUCLEOTIDE SEQUENCE [LARGE SCALE GENOMIC DNA]</scope>
    <source>
        <strain evidence="4 5">M27-SA2</strain>
    </source>
</reference>
<sequence>MSGRREHLLRGLVGALSFLVLVQGYRLLSGRGPSLPVLLGVAVVVWAVGSAGSALLDAWLAEKRRV</sequence>
<dbReference type="OrthoDB" id="307419at2157"/>
<evidence type="ECO:0000313" key="3">
    <source>
        <dbReference type="EMBL" id="AKH96747.1"/>
    </source>
</evidence>
<feature type="transmembrane region" description="Helical" evidence="1">
    <location>
        <begin position="7"/>
        <end position="25"/>
    </location>
</feature>
<reference evidence="5" key="2">
    <citation type="submission" date="2015-05" db="EMBL/GenBank/DDBJ databases">
        <title>Complete genome sequence of Halanaeroarchaeum sulfurireducens type strain M27-SA2, a sulfate-reducer haloarchaeon from marine anoxic lake Medee.</title>
        <authorList>
            <person name="Messina E."/>
            <person name="Kublanov I.V."/>
            <person name="Toshchakov S."/>
            <person name="Arcadi E."/>
            <person name="La Spada G."/>
            <person name="La Cono V."/>
            <person name="Yakimov M.M."/>
        </authorList>
    </citation>
    <scope>NUCLEOTIDE SEQUENCE [LARGE SCALE GENOMIC DNA]</scope>
    <source>
        <strain evidence="5">M27-SA2</strain>
    </source>
</reference>
<reference evidence="3 6" key="1">
    <citation type="journal article" date="2015" name="ISME J.">
        <title>Elemental sulfur and acetate can support life of a novel strictly anaerobic haloarchaeon.</title>
        <authorList>
            <person name="Sorokin D.Y."/>
            <person name="Kublanov I.V."/>
            <person name="Gavrilov S.N."/>
            <person name="Rojo D."/>
            <person name="Roman P."/>
            <person name="Golyshin P.N."/>
            <person name="Slepak V.Z."/>
            <person name="Smedile F."/>
            <person name="Ferrer M."/>
            <person name="Messina E."/>
            <person name="La Cono V."/>
            <person name="Yakimov M.M."/>
        </authorList>
    </citation>
    <scope>NUCLEOTIDE SEQUENCE [LARGE SCALE GENOMIC DNA]</scope>
    <source>
        <strain evidence="3 6">HSR2</strain>
    </source>
</reference>
<keyword evidence="6" id="KW-1185">Reference proteome</keyword>
<keyword evidence="1" id="KW-0812">Transmembrane</keyword>
<gene>
    <name evidence="4" type="ORF">HLASA_0236</name>
    <name evidence="3" type="ORF">HLASF_0236</name>
</gene>
<dbReference type="Proteomes" id="UP000069906">
    <property type="component" value="Chromosome"/>
</dbReference>
<dbReference type="KEGG" id="hsf:HLASA_0236"/>
<organism evidence="3 6">
    <name type="scientific">Halanaeroarchaeum sulfurireducens</name>
    <dbReference type="NCBI Taxonomy" id="1604004"/>
    <lineage>
        <taxon>Archaea</taxon>
        <taxon>Methanobacteriati</taxon>
        <taxon>Methanobacteriota</taxon>
        <taxon>Stenosarchaea group</taxon>
        <taxon>Halobacteria</taxon>
        <taxon>Halobacteriales</taxon>
        <taxon>Halobacteriaceae</taxon>
        <taxon>Halanaeroarchaeum</taxon>
    </lineage>
</organism>
<dbReference type="EMBL" id="CP011564">
    <property type="protein sequence ID" value="ALG81149.1"/>
    <property type="molecule type" value="Genomic_DNA"/>
</dbReference>
<dbReference type="HOGENOM" id="CLU_184943_2_0_2"/>
<name>A0A0F7P7R5_9EURY</name>
<dbReference type="InterPro" id="IPR058287">
    <property type="entry name" value="DUF7981"/>
</dbReference>
<dbReference type="EMBL" id="CP008874">
    <property type="protein sequence ID" value="AKH96747.1"/>
    <property type="molecule type" value="Genomic_DNA"/>
</dbReference>
<proteinExistence type="predicted"/>
<dbReference type="Proteomes" id="UP000060390">
    <property type="component" value="Chromosome"/>
</dbReference>
<dbReference type="PATRIC" id="fig|1604004.4.peg.249"/>
<evidence type="ECO:0000313" key="5">
    <source>
        <dbReference type="Proteomes" id="UP000060390"/>
    </source>
</evidence>
<protein>
    <recommendedName>
        <fullName evidence="2">DUF7981 domain-containing protein</fullName>
    </recommendedName>
</protein>
<dbReference type="STRING" id="1604004.HLASA_0236"/>
<evidence type="ECO:0000259" key="2">
    <source>
        <dbReference type="Pfam" id="PF25938"/>
    </source>
</evidence>
<evidence type="ECO:0000313" key="4">
    <source>
        <dbReference type="EMBL" id="ALG81149.1"/>
    </source>
</evidence>
<evidence type="ECO:0000313" key="6">
    <source>
        <dbReference type="Proteomes" id="UP000069906"/>
    </source>
</evidence>
<feature type="transmembrane region" description="Helical" evidence="1">
    <location>
        <begin position="37"/>
        <end position="60"/>
    </location>
</feature>